<evidence type="ECO:0008006" key="3">
    <source>
        <dbReference type="Google" id="ProtNLM"/>
    </source>
</evidence>
<comment type="caution">
    <text evidence="1">The sequence shown here is derived from an EMBL/GenBank/DDBJ whole genome shotgun (WGS) entry which is preliminary data.</text>
</comment>
<dbReference type="EMBL" id="JAHEAC010000009">
    <property type="protein sequence ID" value="MBX8643501.1"/>
    <property type="molecule type" value="Genomic_DNA"/>
</dbReference>
<accession>A0A8J7YQU4</accession>
<evidence type="ECO:0000313" key="1">
    <source>
        <dbReference type="EMBL" id="MBX8643501.1"/>
    </source>
</evidence>
<proteinExistence type="predicted"/>
<sequence length="200" mass="23299">MSDSDESWKKFLHPETLKNNLIAISLFITAFEVFKDRVIEKPETFFCNGINGLDGISLIIEEEYKKEVLSRAKSKLYASLLWLQKMNAIEQMDIDIFDSIRQHRNEVAHEPMEFLTSAKRNFDTSKFQDLIALLSKIEKWWFMNFELSIDPDILPEGANPEEVVSGPIWSLQLMFNIALGNEPKEGFYYKTFMKIVDNSE</sequence>
<gene>
    <name evidence="1" type="ORF">KIY12_02055</name>
</gene>
<evidence type="ECO:0000313" key="2">
    <source>
        <dbReference type="Proteomes" id="UP000750197"/>
    </source>
</evidence>
<organism evidence="1 2">
    <name type="scientific">Candidatus Sysuiplasma superficiale</name>
    <dbReference type="NCBI Taxonomy" id="2823368"/>
    <lineage>
        <taxon>Archaea</taxon>
        <taxon>Methanobacteriati</taxon>
        <taxon>Thermoplasmatota</taxon>
        <taxon>Thermoplasmata</taxon>
        <taxon>Candidatus Sysuiplasmatales</taxon>
        <taxon>Candidatus Sysuiplasmataceae</taxon>
        <taxon>Candidatus Sysuiplasma</taxon>
    </lineage>
</organism>
<name>A0A8J7YQU4_9ARCH</name>
<dbReference type="Proteomes" id="UP000750197">
    <property type="component" value="Unassembled WGS sequence"/>
</dbReference>
<dbReference type="AlphaFoldDB" id="A0A8J7YQU4"/>
<protein>
    <recommendedName>
        <fullName evidence="3">DUF4145 domain-containing protein</fullName>
    </recommendedName>
</protein>
<reference evidence="1" key="1">
    <citation type="submission" date="2021-05" db="EMBL/GenBank/DDBJ databases">
        <title>Genomic insights into ecological role and evolution of a novel Thermoplasmata order Candidatus Sysuiplasmatales.</title>
        <authorList>
            <person name="Yuan Y."/>
        </authorList>
    </citation>
    <scope>NUCLEOTIDE SEQUENCE</scope>
    <source>
        <strain evidence="1">TUT19-bin139</strain>
    </source>
</reference>